<dbReference type="RefSeq" id="WP_023508920.1">
    <property type="nucleotide sequence ID" value="NZ_AWTC01000002.1"/>
</dbReference>
<organism evidence="1 2">
    <name type="scientific">Sporolactobacillus laevolacticus DSM 442</name>
    <dbReference type="NCBI Taxonomy" id="1395513"/>
    <lineage>
        <taxon>Bacteria</taxon>
        <taxon>Bacillati</taxon>
        <taxon>Bacillota</taxon>
        <taxon>Bacilli</taxon>
        <taxon>Bacillales</taxon>
        <taxon>Sporolactobacillaceae</taxon>
        <taxon>Sporolactobacillus</taxon>
    </lineage>
</organism>
<keyword evidence="2" id="KW-1185">Reference proteome</keyword>
<proteinExistence type="predicted"/>
<reference evidence="1 2" key="1">
    <citation type="journal article" date="2013" name="Genome Announc.">
        <title>Genome Sequence of Sporolactobacillus laevolacticus DSM442, an Efficient Polymer-Grade D-Lactate Producer from Agricultural Waste Cottonseed as a Nitrogen Source.</title>
        <authorList>
            <person name="Wang H."/>
            <person name="Wang L."/>
            <person name="Ju J."/>
            <person name="Yu B."/>
            <person name="Ma Y."/>
        </authorList>
    </citation>
    <scope>NUCLEOTIDE SEQUENCE [LARGE SCALE GENOMIC DNA]</scope>
    <source>
        <strain evidence="1 2">DSM 442</strain>
    </source>
</reference>
<evidence type="ECO:0000313" key="2">
    <source>
        <dbReference type="Proteomes" id="UP000018296"/>
    </source>
</evidence>
<protein>
    <recommendedName>
        <fullName evidence="3">Flagellar hook-length control protein-like C-terminal domain-containing protein</fullName>
    </recommendedName>
</protein>
<dbReference type="PATRIC" id="fig|1395513.3.peg.620"/>
<accession>V6J038</accession>
<comment type="caution">
    <text evidence="1">The sequence shown here is derived from an EMBL/GenBank/DDBJ whole genome shotgun (WGS) entry which is preliminary data.</text>
</comment>
<dbReference type="eggNOG" id="ENOG5031TR8">
    <property type="taxonomic scope" value="Bacteria"/>
</dbReference>
<dbReference type="AlphaFoldDB" id="V6J038"/>
<evidence type="ECO:0000313" key="1">
    <source>
        <dbReference type="EMBL" id="EST13228.1"/>
    </source>
</evidence>
<dbReference type="STRING" id="1395513.P343_03055"/>
<name>V6J038_9BACL</name>
<evidence type="ECO:0008006" key="3">
    <source>
        <dbReference type="Google" id="ProtNLM"/>
    </source>
</evidence>
<sequence>MNFQPYAISQSQMIGTYAPEQILRGKVLDILPDRTALVQLGAKQVVAKVASIEPPLKVGQDYLFQIQQGSSNPLLAKVVNRKPTVGVSALTMAEDVLTALNLKNEPLNRRIIQSFLDHGDPISRDAILQARALLKTSGDFSKDMQTIRWLINRQLPLTDTFFQTAKELVSSEPLSAKLDTILREIKNTTAQTATIEKLKASLTAFSESNKADGLAAIFTRIGQDKGDALLKSFIKGQIPESQFTQSIQIKIDSFLSGSFSLKETTALLKDLNINRSPQSFIESFQRFVTGHIQESVSQLGTADHRDLLLQTLKLIGFDYEHQIAEWFNNGPAPGKSNSLKENLLAVVQDQQAPFSLRKMAHEMVQKITGEQIQMVSADPFVAQFAFQIPIPFQKELTNVSIYWEGKRDRKGTLDPDSCTILLWLELDHLKETLISVRVQNHNVALTIQNNEKDLRSWLKSGEPLLKERLKENGYQLVSLTQTDKIDQNLVKKASGPLTESNYRLDVKV</sequence>
<dbReference type="OrthoDB" id="2351076at2"/>
<dbReference type="EMBL" id="AWTC01000002">
    <property type="protein sequence ID" value="EST13228.1"/>
    <property type="molecule type" value="Genomic_DNA"/>
</dbReference>
<gene>
    <name evidence="1" type="ORF">P343_03055</name>
</gene>
<dbReference type="Proteomes" id="UP000018296">
    <property type="component" value="Unassembled WGS sequence"/>
</dbReference>